<dbReference type="Pfam" id="PF13186">
    <property type="entry name" value="SPASM"/>
    <property type="match status" value="1"/>
</dbReference>
<keyword evidence="2" id="KW-1133">Transmembrane helix</keyword>
<dbReference type="PANTHER" id="PTHR11228">
    <property type="entry name" value="RADICAL SAM DOMAIN PROTEIN"/>
    <property type="match status" value="1"/>
</dbReference>
<dbReference type="EMBL" id="LXEQ01000017">
    <property type="protein sequence ID" value="OAT30572.1"/>
    <property type="molecule type" value="Genomic_DNA"/>
</dbReference>
<dbReference type="InterPro" id="IPR058240">
    <property type="entry name" value="rSAM_sf"/>
</dbReference>
<sequence length="232" mass="26750">MNILTLPGPDFLKFYLCFIIFICLATTWLFKKIDEEKRIPLSLDGDLDPYFAAWLKKREEGILQVAIGPLIDNEYLIKEKEGLWVHNPEHSKEKLPKKSLEARILNHFSTARSFSSALHLVKNFNREYHKEAQKKRLVLTHSQILHRRRMPDKTVYPCRRLPIEVGNLASTSLMEIYQHSPLLRKLRAFEGPEACQQCLFKSPCRGGLRCLSFATTGDPFTADPGCPIPQML</sequence>
<dbReference type="InterPro" id="IPR013785">
    <property type="entry name" value="Aldolase_TIM"/>
</dbReference>
<proteinExistence type="predicted"/>
<dbReference type="Proteomes" id="UP000078407">
    <property type="component" value="Unassembled WGS sequence"/>
</dbReference>
<dbReference type="PANTHER" id="PTHR11228:SF27">
    <property type="entry name" value="GLYCYL-RADICAL ENZYME ACTIVATING ENZYME MJ1227-RELATED"/>
    <property type="match status" value="1"/>
</dbReference>
<organism evidence="4 5">
    <name type="scientific">Buttiauxella ferragutiae ATCC 51602</name>
    <dbReference type="NCBI Taxonomy" id="1354252"/>
    <lineage>
        <taxon>Bacteria</taxon>
        <taxon>Pseudomonadati</taxon>
        <taxon>Pseudomonadota</taxon>
        <taxon>Gammaproteobacteria</taxon>
        <taxon>Enterobacterales</taxon>
        <taxon>Enterobacteriaceae</taxon>
        <taxon>Buttiauxella</taxon>
    </lineage>
</organism>
<reference evidence="4 5" key="1">
    <citation type="submission" date="2016-04" db="EMBL/GenBank/DDBJ databases">
        <title>ATOL: Assembling a taxonomically balanced genome-scale reconstruction of the evolutionary history of the Enterobacteriaceae.</title>
        <authorList>
            <person name="Plunkett G.III."/>
            <person name="Neeno-Eckwall E.C."/>
            <person name="Glasner J.D."/>
            <person name="Perna N.T."/>
        </authorList>
    </citation>
    <scope>NUCLEOTIDE SEQUENCE [LARGE SCALE GENOMIC DNA]</scope>
    <source>
        <strain evidence="4 5">ATCC 51602</strain>
    </source>
</reference>
<keyword evidence="2" id="KW-0812">Transmembrane</keyword>
<protein>
    <recommendedName>
        <fullName evidence="3">4Fe4S-binding SPASM domain-containing protein</fullName>
    </recommendedName>
</protein>
<gene>
    <name evidence="4" type="ORF">M976_00955</name>
</gene>
<evidence type="ECO:0000313" key="4">
    <source>
        <dbReference type="EMBL" id="OAT30572.1"/>
    </source>
</evidence>
<comment type="caution">
    <text evidence="4">The sequence shown here is derived from an EMBL/GenBank/DDBJ whole genome shotgun (WGS) entry which is preliminary data.</text>
</comment>
<keyword evidence="5" id="KW-1185">Reference proteome</keyword>
<dbReference type="SUPFAM" id="SSF102114">
    <property type="entry name" value="Radical SAM enzymes"/>
    <property type="match status" value="1"/>
</dbReference>
<dbReference type="InterPro" id="IPR023885">
    <property type="entry name" value="4Fe4S-binding_SPASM_dom"/>
</dbReference>
<feature type="transmembrane region" description="Helical" evidence="2">
    <location>
        <begin position="12"/>
        <end position="30"/>
    </location>
</feature>
<comment type="cofactor">
    <cofactor evidence="1">
        <name>[4Fe-4S] cluster</name>
        <dbReference type="ChEBI" id="CHEBI:49883"/>
    </cofactor>
</comment>
<feature type="domain" description="4Fe4S-binding SPASM" evidence="3">
    <location>
        <begin position="154"/>
        <end position="198"/>
    </location>
</feature>
<keyword evidence="2" id="KW-0472">Membrane</keyword>
<name>A0ABX2WBV5_9ENTR</name>
<evidence type="ECO:0000313" key="5">
    <source>
        <dbReference type="Proteomes" id="UP000078407"/>
    </source>
</evidence>
<dbReference type="RefSeq" id="WP_064542101.1">
    <property type="nucleotide sequence ID" value="NZ_LXEQ01000017.1"/>
</dbReference>
<evidence type="ECO:0000256" key="2">
    <source>
        <dbReference type="SAM" id="Phobius"/>
    </source>
</evidence>
<evidence type="ECO:0000256" key="1">
    <source>
        <dbReference type="ARBA" id="ARBA00001966"/>
    </source>
</evidence>
<accession>A0ABX2WBV5</accession>
<evidence type="ECO:0000259" key="3">
    <source>
        <dbReference type="Pfam" id="PF13186"/>
    </source>
</evidence>
<dbReference type="InterPro" id="IPR050377">
    <property type="entry name" value="Radical_SAM_PqqE_MftC-like"/>
</dbReference>
<dbReference type="Gene3D" id="3.20.20.70">
    <property type="entry name" value="Aldolase class I"/>
    <property type="match status" value="1"/>
</dbReference>